<dbReference type="SMART" id="SM00360">
    <property type="entry name" value="RRM"/>
    <property type="match status" value="1"/>
</dbReference>
<feature type="compositionally biased region" description="Basic and acidic residues" evidence="2">
    <location>
        <begin position="104"/>
        <end position="115"/>
    </location>
</feature>
<accession>W6MU73</accession>
<dbReference type="AlphaFoldDB" id="W6MU73"/>
<keyword evidence="1" id="KW-0694">RNA-binding</keyword>
<feature type="compositionally biased region" description="Basic and acidic residues" evidence="2">
    <location>
        <begin position="76"/>
        <end position="87"/>
    </location>
</feature>
<name>W6MU73_9ASCO</name>
<dbReference type="Pfam" id="PF00076">
    <property type="entry name" value="RRM_1"/>
    <property type="match status" value="1"/>
</dbReference>
<dbReference type="EMBL" id="HG793130">
    <property type="protein sequence ID" value="CDK28927.1"/>
    <property type="molecule type" value="Genomic_DNA"/>
</dbReference>
<dbReference type="OrthoDB" id="7763451at2759"/>
<keyword evidence="5" id="KW-1185">Reference proteome</keyword>
<gene>
    <name evidence="4" type="ORF">KUCA_T00004912001</name>
</gene>
<dbReference type="STRING" id="1382522.W6MU73"/>
<dbReference type="InterPro" id="IPR000504">
    <property type="entry name" value="RRM_dom"/>
</dbReference>
<reference evidence="4" key="2">
    <citation type="submission" date="2014-02" db="EMBL/GenBank/DDBJ databases">
        <title>Complete DNA sequence of /Kuraishia capsulata/ illustrates novel genomic features among budding yeasts (/Saccharomycotina/).</title>
        <authorList>
            <person name="Morales L."/>
            <person name="Noel B."/>
            <person name="Porcel B."/>
            <person name="Marcet-Houben M."/>
            <person name="Hullo M-F."/>
            <person name="Sacerdot C."/>
            <person name="Tekaia F."/>
            <person name="Leh-Louis V."/>
            <person name="Despons L."/>
            <person name="Khanna V."/>
            <person name="Aury J-M."/>
            <person name="Barbe V."/>
            <person name="Couloux A."/>
            <person name="Labadie K."/>
            <person name="Pelletier E."/>
            <person name="Souciet J-L."/>
            <person name="Boekhout T."/>
            <person name="Gabaldon T."/>
            <person name="Wincker P."/>
            <person name="Dujon B."/>
        </authorList>
    </citation>
    <scope>NUCLEOTIDE SEQUENCE</scope>
    <source>
        <strain evidence="4">CBS 1993</strain>
    </source>
</reference>
<feature type="region of interest" description="Disordered" evidence="2">
    <location>
        <begin position="234"/>
        <end position="261"/>
    </location>
</feature>
<dbReference type="SUPFAM" id="SSF54928">
    <property type="entry name" value="RNA-binding domain, RBD"/>
    <property type="match status" value="1"/>
</dbReference>
<feature type="domain" description="RRM" evidence="3">
    <location>
        <begin position="3"/>
        <end position="79"/>
    </location>
</feature>
<protein>
    <recommendedName>
        <fullName evidence="3">RRM domain-containing protein</fullName>
    </recommendedName>
</protein>
<dbReference type="InterPro" id="IPR035979">
    <property type="entry name" value="RBD_domain_sf"/>
</dbReference>
<feature type="region of interest" description="Disordered" evidence="2">
    <location>
        <begin position="76"/>
        <end position="115"/>
    </location>
</feature>
<dbReference type="InterPro" id="IPR012677">
    <property type="entry name" value="Nucleotide-bd_a/b_plait_sf"/>
</dbReference>
<evidence type="ECO:0000256" key="1">
    <source>
        <dbReference type="PROSITE-ProRule" id="PRU00176"/>
    </source>
</evidence>
<organism evidence="4 5">
    <name type="scientific">Kuraishia capsulata CBS 1993</name>
    <dbReference type="NCBI Taxonomy" id="1382522"/>
    <lineage>
        <taxon>Eukaryota</taxon>
        <taxon>Fungi</taxon>
        <taxon>Dikarya</taxon>
        <taxon>Ascomycota</taxon>
        <taxon>Saccharomycotina</taxon>
        <taxon>Pichiomycetes</taxon>
        <taxon>Pichiales</taxon>
        <taxon>Pichiaceae</taxon>
        <taxon>Kuraishia</taxon>
    </lineage>
</organism>
<dbReference type="GO" id="GO:0003723">
    <property type="term" value="F:RNA binding"/>
    <property type="evidence" value="ECO:0007669"/>
    <property type="project" value="UniProtKB-UniRule"/>
</dbReference>
<dbReference type="Proteomes" id="UP000019384">
    <property type="component" value="Unassembled WGS sequence"/>
</dbReference>
<feature type="compositionally biased region" description="Low complexity" evidence="2">
    <location>
        <begin position="242"/>
        <end position="251"/>
    </location>
</feature>
<dbReference type="Gene3D" id="3.30.70.330">
    <property type="match status" value="1"/>
</dbReference>
<dbReference type="PANTHER" id="PTHR32343">
    <property type="entry name" value="SERINE/ARGININE-RICH SPLICING FACTOR"/>
    <property type="match status" value="1"/>
</dbReference>
<evidence type="ECO:0000259" key="3">
    <source>
        <dbReference type="PROSITE" id="PS50102"/>
    </source>
</evidence>
<dbReference type="PANTHER" id="PTHR32343:SF10">
    <property type="entry name" value="RNA-BINDING REGION RNP-1 DOMAIN-CONTAINING PROTEIN"/>
    <property type="match status" value="1"/>
</dbReference>
<dbReference type="PROSITE" id="PS50102">
    <property type="entry name" value="RRM"/>
    <property type="match status" value="1"/>
</dbReference>
<proteinExistence type="predicted"/>
<reference evidence="4" key="1">
    <citation type="submission" date="2013-12" db="EMBL/GenBank/DDBJ databases">
        <authorList>
            <person name="Genoscope - CEA"/>
        </authorList>
    </citation>
    <scope>NUCLEOTIDE SEQUENCE</scope>
    <source>
        <strain evidence="4">CBS 1993</strain>
    </source>
</reference>
<dbReference type="HOGENOM" id="CLU_074138_0_0_1"/>
<dbReference type="RefSeq" id="XP_022460916.1">
    <property type="nucleotide sequence ID" value="XM_022606045.1"/>
</dbReference>
<feature type="compositionally biased region" description="Pro residues" evidence="2">
    <location>
        <begin position="91"/>
        <end position="100"/>
    </location>
</feature>
<sequence>MSTTITASNIPLSVEDAKLQEFFSFCGKLRSITPLATDENSKTRSVKVAFESSSALSTALLLNGAELGGNAIKVESEEPAKSSEAHLEQFAPPPRAPPPGYSEADPKHEDGSDVPQELKPKAAILAQYLSSGYVVSDNIVNKAVEFDQKHGLTTGFKNFLSGLDGKYHIQEKNSQLYADADSKLKLDDKLSKGKTALETYVDKFKNDKYGSRVHDFYQGIVTDTKQVHEEAKRLADLKKESPSASASASASVEPETVPEKN</sequence>
<evidence type="ECO:0000256" key="2">
    <source>
        <dbReference type="SAM" id="MobiDB-lite"/>
    </source>
</evidence>
<dbReference type="GeneID" id="34522304"/>
<evidence type="ECO:0000313" key="5">
    <source>
        <dbReference type="Proteomes" id="UP000019384"/>
    </source>
</evidence>
<evidence type="ECO:0000313" key="4">
    <source>
        <dbReference type="EMBL" id="CDK28927.1"/>
    </source>
</evidence>